<dbReference type="AlphaFoldDB" id="A0A074VWU7"/>
<dbReference type="HOGENOM" id="CLU_2108559_0_0_1"/>
<protein>
    <submittedName>
        <fullName evidence="2">Uncharacterized protein</fullName>
    </submittedName>
</protein>
<dbReference type="RefSeq" id="XP_040879200.1">
    <property type="nucleotide sequence ID" value="XM_041024793.1"/>
</dbReference>
<feature type="compositionally biased region" description="Polar residues" evidence="1">
    <location>
        <begin position="68"/>
        <end position="86"/>
    </location>
</feature>
<accession>A0A074VWU7</accession>
<dbReference type="EMBL" id="KL584835">
    <property type="protein sequence ID" value="KEQ62177.1"/>
    <property type="molecule type" value="Genomic_DNA"/>
</dbReference>
<gene>
    <name evidence="2" type="ORF">M437DRAFT_66612</name>
</gene>
<evidence type="ECO:0000256" key="1">
    <source>
        <dbReference type="SAM" id="MobiDB-lite"/>
    </source>
</evidence>
<dbReference type="Proteomes" id="UP000030672">
    <property type="component" value="Unassembled WGS sequence"/>
</dbReference>
<keyword evidence="3" id="KW-1185">Reference proteome</keyword>
<evidence type="ECO:0000313" key="2">
    <source>
        <dbReference type="EMBL" id="KEQ62177.1"/>
    </source>
</evidence>
<proteinExistence type="predicted"/>
<organism evidence="2 3">
    <name type="scientific">Aureobasidium melanogenum (strain CBS 110374)</name>
    <name type="common">Aureobasidium pullulans var. melanogenum</name>
    <dbReference type="NCBI Taxonomy" id="1043003"/>
    <lineage>
        <taxon>Eukaryota</taxon>
        <taxon>Fungi</taxon>
        <taxon>Dikarya</taxon>
        <taxon>Ascomycota</taxon>
        <taxon>Pezizomycotina</taxon>
        <taxon>Dothideomycetes</taxon>
        <taxon>Dothideomycetidae</taxon>
        <taxon>Dothideales</taxon>
        <taxon>Saccotheciaceae</taxon>
        <taxon>Aureobasidium</taxon>
    </lineage>
</organism>
<feature type="compositionally biased region" description="Polar residues" evidence="1">
    <location>
        <begin position="40"/>
        <end position="50"/>
    </location>
</feature>
<evidence type="ECO:0000313" key="3">
    <source>
        <dbReference type="Proteomes" id="UP000030672"/>
    </source>
</evidence>
<dbReference type="GeneID" id="63918166"/>
<feature type="compositionally biased region" description="Basic and acidic residues" evidence="1">
    <location>
        <begin position="17"/>
        <end position="39"/>
    </location>
</feature>
<sequence>MWDSRKALVGGITVREQGTRESRGCSGRPEDKQSGHCDLRSSQGCDQSNRGLAPDEKLSKTVLLGKTASRTDATTSTQPVDLQTGKSGLGPLMTKSARPCTRRGSNSGDQGWIKF</sequence>
<feature type="region of interest" description="Disordered" evidence="1">
    <location>
        <begin position="1"/>
        <end position="115"/>
    </location>
</feature>
<reference evidence="2 3" key="1">
    <citation type="journal article" date="2014" name="BMC Genomics">
        <title>Genome sequencing of four Aureobasidium pullulans varieties: biotechnological potential, stress tolerance, and description of new species.</title>
        <authorList>
            <person name="Gostin Ar C."/>
            <person name="Ohm R.A."/>
            <person name="Kogej T."/>
            <person name="Sonjak S."/>
            <person name="Turk M."/>
            <person name="Zajc J."/>
            <person name="Zalar P."/>
            <person name="Grube M."/>
            <person name="Sun H."/>
            <person name="Han J."/>
            <person name="Sharma A."/>
            <person name="Chiniquy J."/>
            <person name="Ngan C.Y."/>
            <person name="Lipzen A."/>
            <person name="Barry K."/>
            <person name="Grigoriev I.V."/>
            <person name="Gunde-Cimerman N."/>
        </authorList>
    </citation>
    <scope>NUCLEOTIDE SEQUENCE [LARGE SCALE GENOMIC DNA]</scope>
    <source>
        <strain evidence="2 3">CBS 110374</strain>
    </source>
</reference>
<name>A0A074VWU7_AURM1</name>